<feature type="binding site" evidence="5">
    <location>
        <position position="524"/>
    </location>
    <ligand>
        <name>substrate</name>
    </ligand>
</feature>
<proteinExistence type="inferred from homology"/>
<feature type="binding site" evidence="5">
    <location>
        <begin position="563"/>
        <end position="564"/>
    </location>
    <ligand>
        <name>substrate</name>
    </ligand>
</feature>
<feature type="binding site" evidence="5">
    <location>
        <position position="482"/>
    </location>
    <ligand>
        <name>substrate</name>
    </ligand>
</feature>
<dbReference type="InterPro" id="IPR017853">
    <property type="entry name" value="GH"/>
</dbReference>
<dbReference type="Pfam" id="PF01373">
    <property type="entry name" value="Glyco_hydro_14"/>
    <property type="match status" value="2"/>
</dbReference>
<sequence length="620" mass="68071">MSGSSLRAGFARGTMQRPGQGPHSLRGPCRELLANRSGCQGSLPRAPLPVPRRLAESAARYAIAPPSAGLTAEAAASRASQGDNLLGQPGPSLPTLGDPEEDLEKEHRLIKANRSLLNIATFDESAEAASTESPSRCEPSPLEPQPEASSSSGGLGVTQGCPVYVMLPLDTVWVLERDGKKVSVLKKERSLEIALHTLKQAGVEGVMVDVWWGIVERAGPRQFDFSAYAALFKKVARAGLKVQAVMSFHAAGGNVGDTCKIPLPKWVLEIGDTNPDIYYTDKSGHRNRECLSLGCDEEPLFWGRTPVDMYHDLIEAFTEQFHPLFGTVLTEITVGLGPAGELRYPAYPEGDGRWRFPGVGEFQCYDKYMLADLKRAADAVGHPEWGLSGPHDAGHYNSSSWETGFFVSDGGSWASPYGHFFLSWYSGLLAKHAQRVLTRASDILNGAGRPRRFKAAREAVGGHMIYEFEPACKLGIKLAGVHWWFKSRAHAAELTAGYYNTHNRDGYDPIMSLLSRLDGRLSFTCVEMRDCEHPPAGRCSPQALLQHIIESAEAYGVPLAGENALQRYDDYAFDRIADSAFGRSARSGRLEQVTFLRMGDLMFDNWDAFSRFLKRMRTTQ</sequence>
<organism evidence="8">
    <name type="scientific">Chlamydomonas euryale</name>
    <dbReference type="NCBI Taxonomy" id="1486919"/>
    <lineage>
        <taxon>Eukaryota</taxon>
        <taxon>Viridiplantae</taxon>
        <taxon>Chlorophyta</taxon>
        <taxon>core chlorophytes</taxon>
        <taxon>Chlorophyceae</taxon>
        <taxon>CS clade</taxon>
        <taxon>Chlamydomonadales</taxon>
        <taxon>Chlamydomonadaceae</taxon>
        <taxon>Chlamydomonas</taxon>
    </lineage>
</organism>
<gene>
    <name evidence="8" type="ORF">CEUR00632_LOCUS8270</name>
</gene>
<dbReference type="Gene3D" id="3.20.20.80">
    <property type="entry name" value="Glycosidases"/>
    <property type="match status" value="1"/>
</dbReference>
<keyword evidence="6" id="KW-0326">Glycosidase</keyword>
<feature type="active site" description="Proton donor" evidence="4">
    <location>
        <position position="341"/>
    </location>
</feature>
<comment type="similarity">
    <text evidence="1 6">Belongs to the glycosyl hydrolase 14 family.</text>
</comment>
<feature type="binding site" evidence="5">
    <location>
        <position position="249"/>
    </location>
    <ligand>
        <name>substrate</name>
    </ligand>
</feature>
<dbReference type="PRINTS" id="PR00750">
    <property type="entry name" value="BETAAMYLASE"/>
</dbReference>
<evidence type="ECO:0000256" key="7">
    <source>
        <dbReference type="SAM" id="MobiDB-lite"/>
    </source>
</evidence>
<dbReference type="SUPFAM" id="SSF51445">
    <property type="entry name" value="(Trans)glycosidases"/>
    <property type="match status" value="1"/>
</dbReference>
<dbReference type="InterPro" id="IPR001554">
    <property type="entry name" value="Glyco_hydro_14"/>
</dbReference>
<dbReference type="GO" id="GO:0016161">
    <property type="term" value="F:beta-amylase activity"/>
    <property type="evidence" value="ECO:0007669"/>
    <property type="project" value="UniProtKB-EC"/>
</dbReference>
<evidence type="ECO:0000256" key="2">
    <source>
        <dbReference type="ARBA" id="ARBA00023277"/>
    </source>
</evidence>
<dbReference type="PANTHER" id="PTHR31352">
    <property type="entry name" value="BETA-AMYLASE 1, CHLOROPLASTIC"/>
    <property type="match status" value="1"/>
</dbReference>
<evidence type="ECO:0000256" key="4">
    <source>
        <dbReference type="PIRSR" id="PIRSR601554-1"/>
    </source>
</evidence>
<dbReference type="AlphaFoldDB" id="A0A7R9YU67"/>
<comment type="catalytic activity">
    <reaction evidence="6">
        <text>Hydrolysis of (1-&gt;4)-alpha-D-glucosidic linkages in polysaccharides so as to remove successive maltose units from the non-reducing ends of the chains.</text>
        <dbReference type="EC" id="3.2.1.2"/>
    </reaction>
</comment>
<dbReference type="PANTHER" id="PTHR31352:SF40">
    <property type="entry name" value="BETA-AMYLASE 6"/>
    <property type="match status" value="1"/>
</dbReference>
<protein>
    <recommendedName>
        <fullName evidence="6">Beta-amylase</fullName>
        <ecNumber evidence="6">3.2.1.2</ecNumber>
    </recommendedName>
</protein>
<feature type="binding site" evidence="5">
    <location>
        <position position="597"/>
    </location>
    <ligand>
        <name>substrate</name>
    </ligand>
</feature>
<dbReference type="GO" id="GO:0000272">
    <property type="term" value="P:polysaccharide catabolic process"/>
    <property type="evidence" value="ECO:0007669"/>
    <property type="project" value="UniProtKB-KW"/>
</dbReference>
<dbReference type="EMBL" id="HBEC01017635">
    <property type="protein sequence ID" value="CAD8288231.1"/>
    <property type="molecule type" value="Transcribed_RNA"/>
</dbReference>
<evidence type="ECO:0000256" key="3">
    <source>
        <dbReference type="ARBA" id="ARBA00023326"/>
    </source>
</evidence>
<keyword evidence="6" id="KW-0378">Hydrolase</keyword>
<evidence type="ECO:0000256" key="1">
    <source>
        <dbReference type="ARBA" id="ARBA00005652"/>
    </source>
</evidence>
<dbReference type="EC" id="3.2.1.2" evidence="6"/>
<feature type="binding site" evidence="5">
    <location>
        <position position="209"/>
    </location>
    <ligand>
        <name>substrate</name>
    </ligand>
</feature>
<name>A0A7R9YU67_9CHLO</name>
<feature type="binding site" evidence="5">
    <location>
        <position position="257"/>
    </location>
    <ligand>
        <name>substrate</name>
    </ligand>
</feature>
<feature type="region of interest" description="Disordered" evidence="7">
    <location>
        <begin position="125"/>
        <end position="154"/>
    </location>
</feature>
<feature type="active site" description="Proton acceptor" evidence="4">
    <location>
        <position position="562"/>
    </location>
</feature>
<feature type="region of interest" description="Disordered" evidence="7">
    <location>
        <begin position="73"/>
        <end position="99"/>
    </location>
</feature>
<reference evidence="8" key="1">
    <citation type="submission" date="2021-01" db="EMBL/GenBank/DDBJ databases">
        <authorList>
            <person name="Corre E."/>
            <person name="Pelletier E."/>
            <person name="Niang G."/>
            <person name="Scheremetjew M."/>
            <person name="Finn R."/>
            <person name="Kale V."/>
            <person name="Holt S."/>
            <person name="Cochrane G."/>
            <person name="Meng A."/>
            <person name="Brown T."/>
            <person name="Cohen L."/>
        </authorList>
    </citation>
    <scope>NUCLEOTIDE SEQUENCE</scope>
    <source>
        <strain evidence="8">CCMP219</strain>
    </source>
</reference>
<accession>A0A7R9YU67</accession>
<evidence type="ECO:0000256" key="6">
    <source>
        <dbReference type="RuleBase" id="RU000509"/>
    </source>
</evidence>
<feature type="binding site" evidence="5">
    <location>
        <position position="477"/>
    </location>
    <ligand>
        <name>substrate</name>
    </ligand>
</feature>
<evidence type="ECO:0000256" key="5">
    <source>
        <dbReference type="PIRSR" id="PIRSR601554-2"/>
    </source>
</evidence>
<feature type="region of interest" description="Disordered" evidence="7">
    <location>
        <begin position="1"/>
        <end position="29"/>
    </location>
</feature>
<evidence type="ECO:0000313" key="8">
    <source>
        <dbReference type="EMBL" id="CAD8288231.1"/>
    </source>
</evidence>
<keyword evidence="3 6" id="KW-0624">Polysaccharide degradation</keyword>
<keyword evidence="2 6" id="KW-0119">Carbohydrate metabolism</keyword>